<organism evidence="2 3">
    <name type="scientific">Dryococelus australis</name>
    <dbReference type="NCBI Taxonomy" id="614101"/>
    <lineage>
        <taxon>Eukaryota</taxon>
        <taxon>Metazoa</taxon>
        <taxon>Ecdysozoa</taxon>
        <taxon>Arthropoda</taxon>
        <taxon>Hexapoda</taxon>
        <taxon>Insecta</taxon>
        <taxon>Pterygota</taxon>
        <taxon>Neoptera</taxon>
        <taxon>Polyneoptera</taxon>
        <taxon>Phasmatodea</taxon>
        <taxon>Verophasmatodea</taxon>
        <taxon>Anareolatae</taxon>
        <taxon>Phasmatidae</taxon>
        <taxon>Eurycanthinae</taxon>
        <taxon>Dryococelus</taxon>
    </lineage>
</organism>
<proteinExistence type="predicted"/>
<dbReference type="SUPFAM" id="SSF56672">
    <property type="entry name" value="DNA/RNA polymerases"/>
    <property type="match status" value="1"/>
</dbReference>
<dbReference type="InterPro" id="IPR043128">
    <property type="entry name" value="Rev_trsase/Diguanyl_cyclase"/>
</dbReference>
<dbReference type="PANTHER" id="PTHR37984:SF5">
    <property type="entry name" value="PROTEIN NYNRIN-LIKE"/>
    <property type="match status" value="1"/>
</dbReference>
<dbReference type="Pfam" id="PF00078">
    <property type="entry name" value="RVT_1"/>
    <property type="match status" value="1"/>
</dbReference>
<dbReference type="PANTHER" id="PTHR37984">
    <property type="entry name" value="PROTEIN CBG26694"/>
    <property type="match status" value="1"/>
</dbReference>
<name>A0ABQ9GTZ0_9NEOP</name>
<evidence type="ECO:0000313" key="3">
    <source>
        <dbReference type="Proteomes" id="UP001159363"/>
    </source>
</evidence>
<dbReference type="InterPro" id="IPR043502">
    <property type="entry name" value="DNA/RNA_pol_sf"/>
</dbReference>
<dbReference type="CDD" id="cd01647">
    <property type="entry name" value="RT_LTR"/>
    <property type="match status" value="1"/>
</dbReference>
<evidence type="ECO:0000313" key="2">
    <source>
        <dbReference type="EMBL" id="KAJ8875501.1"/>
    </source>
</evidence>
<dbReference type="Proteomes" id="UP001159363">
    <property type="component" value="Chromosome 8"/>
</dbReference>
<evidence type="ECO:0000259" key="1">
    <source>
        <dbReference type="Pfam" id="PF00078"/>
    </source>
</evidence>
<gene>
    <name evidence="2" type="ORF">PR048_023396</name>
</gene>
<dbReference type="Gene3D" id="3.10.10.10">
    <property type="entry name" value="HIV Type 1 Reverse Transcriptase, subunit A, domain 1"/>
    <property type="match status" value="1"/>
</dbReference>
<accession>A0ABQ9GTZ0</accession>
<dbReference type="Gene3D" id="3.30.70.270">
    <property type="match status" value="1"/>
</dbReference>
<dbReference type="InterPro" id="IPR050951">
    <property type="entry name" value="Retrovirus_Pol_polyprotein"/>
</dbReference>
<keyword evidence="3" id="KW-1185">Reference proteome</keyword>
<sequence>MDFRIADADSTPILGLQAYVELNLIKRVHLIGSDETTAKIINQDTSQLESPDCKFVQDDDVFTELGKFPSQCKISVHKNVPPWAEPPRRQPQKIAIKLKATLESLMKRGIIQKVEEPNSWVHNLVVVEEPNGTLRRITTIEQLIEKLLRKMYYSVIDLKDGFWQIELDRESSELCTFSTPWGCYKFLQLPFGISCTPEKFQELNERVFGDIDGGGVYLDDILVAAESLEEHNQIVTQVLQRARAKNIKFNPEKLQYRVPKVNFMVHGFTKSAMGPDCNSAIT</sequence>
<feature type="domain" description="Reverse transcriptase" evidence="1">
    <location>
        <begin position="118"/>
        <end position="264"/>
    </location>
</feature>
<reference evidence="2 3" key="1">
    <citation type="submission" date="2023-02" db="EMBL/GenBank/DDBJ databases">
        <title>LHISI_Scaffold_Assembly.</title>
        <authorList>
            <person name="Stuart O.P."/>
            <person name="Cleave R."/>
            <person name="Magrath M.J.L."/>
            <person name="Mikheyev A.S."/>
        </authorList>
    </citation>
    <scope>NUCLEOTIDE SEQUENCE [LARGE SCALE GENOMIC DNA]</scope>
    <source>
        <strain evidence="2">Daus_M_001</strain>
        <tissue evidence="2">Leg muscle</tissue>
    </source>
</reference>
<protein>
    <recommendedName>
        <fullName evidence="1">Reverse transcriptase domain-containing protein</fullName>
    </recommendedName>
</protein>
<dbReference type="EMBL" id="JARBHB010000009">
    <property type="protein sequence ID" value="KAJ8875501.1"/>
    <property type="molecule type" value="Genomic_DNA"/>
</dbReference>
<dbReference type="InterPro" id="IPR000477">
    <property type="entry name" value="RT_dom"/>
</dbReference>
<comment type="caution">
    <text evidence="2">The sequence shown here is derived from an EMBL/GenBank/DDBJ whole genome shotgun (WGS) entry which is preliminary data.</text>
</comment>